<proteinExistence type="predicted"/>
<accession>A0ABP1B312</accession>
<evidence type="ECO:0000313" key="1">
    <source>
        <dbReference type="EMBL" id="CAK9869467.1"/>
    </source>
</evidence>
<dbReference type="EMBL" id="OZ023720">
    <property type="protein sequence ID" value="CAK9869467.1"/>
    <property type="molecule type" value="Genomic_DNA"/>
</dbReference>
<gene>
    <name evidence="1" type="ORF">CSSPJE1EN2_LOCUS12225</name>
</gene>
<reference evidence="1" key="1">
    <citation type="submission" date="2024-03" db="EMBL/GenBank/DDBJ databases">
        <authorList>
            <consortium name="ELIXIR-Norway"/>
            <consortium name="Elixir Norway"/>
        </authorList>
    </citation>
    <scope>NUCLEOTIDE SEQUENCE</scope>
</reference>
<dbReference type="Proteomes" id="UP001497522">
    <property type="component" value="Chromosome 19"/>
</dbReference>
<evidence type="ECO:0000313" key="2">
    <source>
        <dbReference type="Proteomes" id="UP001497522"/>
    </source>
</evidence>
<sequence length="124" mass="13806">MDFCSRCTEELVLHNSRSPGSLLYFEEELFHLSSPHHCSVDVDNEPSMSHSTLNSLSQQINVLLSSHGKSIADPMESQLLYLLFQIEGGSYIQGASQTYSSLPDNEMPQSLLAQHPILTGRQQV</sequence>
<name>A0ABP1B312_9BRYO</name>
<keyword evidence="2" id="KW-1185">Reference proteome</keyword>
<protein>
    <submittedName>
        <fullName evidence="1">Uncharacterized protein</fullName>
    </submittedName>
</protein>
<organism evidence="1 2">
    <name type="scientific">Sphagnum jensenii</name>
    <dbReference type="NCBI Taxonomy" id="128206"/>
    <lineage>
        <taxon>Eukaryota</taxon>
        <taxon>Viridiplantae</taxon>
        <taxon>Streptophyta</taxon>
        <taxon>Embryophyta</taxon>
        <taxon>Bryophyta</taxon>
        <taxon>Sphagnophytina</taxon>
        <taxon>Sphagnopsida</taxon>
        <taxon>Sphagnales</taxon>
        <taxon>Sphagnaceae</taxon>
        <taxon>Sphagnum</taxon>
    </lineage>
</organism>